<dbReference type="EMBL" id="KZ679007">
    <property type="protein sequence ID" value="PSS25448.1"/>
    <property type="molecule type" value="Genomic_DNA"/>
</dbReference>
<gene>
    <name evidence="2" type="ORF">M430DRAFT_202298</name>
</gene>
<dbReference type="InParanoid" id="A0A2T3BAY0"/>
<dbReference type="RefSeq" id="XP_024724047.1">
    <property type="nucleotide sequence ID" value="XM_024864251.1"/>
</dbReference>
<dbReference type="OrthoDB" id="10589815at2759"/>
<sequence length="174" mass="19145">MEPELCFPMYGILTNITEDAENWYHQVRVILSYGIEDMNFAGGRFKGMITGTYPLRDSLNKIMLSDVVTPAERATLIRFGRIYAKTQGDSRDGVVIDDDYIQACGLAGLRSALAVIFNSEAERRKYAPQPATDAEKLKAIQDTIARLELNNSASSTTGSGDKSVEQSSHRSADA</sequence>
<reference evidence="2 3" key="1">
    <citation type="journal article" date="2018" name="New Phytol.">
        <title>Comparative genomics and transcriptomics depict ericoid mycorrhizal fungi as versatile saprotrophs and plant mutualists.</title>
        <authorList>
            <person name="Martino E."/>
            <person name="Morin E."/>
            <person name="Grelet G.A."/>
            <person name="Kuo A."/>
            <person name="Kohler A."/>
            <person name="Daghino S."/>
            <person name="Barry K.W."/>
            <person name="Cichocki N."/>
            <person name="Clum A."/>
            <person name="Dockter R.B."/>
            <person name="Hainaut M."/>
            <person name="Kuo R.C."/>
            <person name="LaButti K."/>
            <person name="Lindahl B.D."/>
            <person name="Lindquist E.A."/>
            <person name="Lipzen A."/>
            <person name="Khouja H.R."/>
            <person name="Magnuson J."/>
            <person name="Murat C."/>
            <person name="Ohm R.A."/>
            <person name="Singer S.W."/>
            <person name="Spatafora J.W."/>
            <person name="Wang M."/>
            <person name="Veneault-Fourrey C."/>
            <person name="Henrissat B."/>
            <person name="Grigoriev I.V."/>
            <person name="Martin F.M."/>
            <person name="Perotto S."/>
        </authorList>
    </citation>
    <scope>NUCLEOTIDE SEQUENCE [LARGE SCALE GENOMIC DNA]</scope>
    <source>
        <strain evidence="2 3">ATCC 22711</strain>
    </source>
</reference>
<keyword evidence="3" id="KW-1185">Reference proteome</keyword>
<feature type="compositionally biased region" description="Basic and acidic residues" evidence="1">
    <location>
        <begin position="162"/>
        <end position="174"/>
    </location>
</feature>
<dbReference type="GeneID" id="36572332"/>
<protein>
    <submittedName>
        <fullName evidence="2">Uncharacterized protein</fullName>
    </submittedName>
</protein>
<feature type="compositionally biased region" description="Polar residues" evidence="1">
    <location>
        <begin position="150"/>
        <end position="160"/>
    </location>
</feature>
<organism evidence="2 3">
    <name type="scientific">Amorphotheca resinae ATCC 22711</name>
    <dbReference type="NCBI Taxonomy" id="857342"/>
    <lineage>
        <taxon>Eukaryota</taxon>
        <taxon>Fungi</taxon>
        <taxon>Dikarya</taxon>
        <taxon>Ascomycota</taxon>
        <taxon>Pezizomycotina</taxon>
        <taxon>Leotiomycetes</taxon>
        <taxon>Helotiales</taxon>
        <taxon>Amorphothecaceae</taxon>
        <taxon>Amorphotheca</taxon>
    </lineage>
</organism>
<accession>A0A2T3BAY0</accession>
<evidence type="ECO:0000313" key="2">
    <source>
        <dbReference type="EMBL" id="PSS25448.1"/>
    </source>
</evidence>
<proteinExistence type="predicted"/>
<evidence type="ECO:0000256" key="1">
    <source>
        <dbReference type="SAM" id="MobiDB-lite"/>
    </source>
</evidence>
<name>A0A2T3BAY0_AMORE</name>
<dbReference type="Proteomes" id="UP000241818">
    <property type="component" value="Unassembled WGS sequence"/>
</dbReference>
<feature type="region of interest" description="Disordered" evidence="1">
    <location>
        <begin position="150"/>
        <end position="174"/>
    </location>
</feature>
<dbReference type="AlphaFoldDB" id="A0A2T3BAY0"/>
<evidence type="ECO:0000313" key="3">
    <source>
        <dbReference type="Proteomes" id="UP000241818"/>
    </source>
</evidence>